<comment type="caution">
    <text evidence="1">The sequence shown here is derived from an EMBL/GenBank/DDBJ whole genome shotgun (WGS) entry which is preliminary data.</text>
</comment>
<organism evidence="1 2">
    <name type="scientific">Smittium mucronatum</name>
    <dbReference type="NCBI Taxonomy" id="133383"/>
    <lineage>
        <taxon>Eukaryota</taxon>
        <taxon>Fungi</taxon>
        <taxon>Fungi incertae sedis</taxon>
        <taxon>Zoopagomycota</taxon>
        <taxon>Kickxellomycotina</taxon>
        <taxon>Harpellomycetes</taxon>
        <taxon>Harpellales</taxon>
        <taxon>Legeriomycetaceae</taxon>
        <taxon>Smittium</taxon>
    </lineage>
</organism>
<proteinExistence type="predicted"/>
<dbReference type="EMBL" id="LSSL01000043">
    <property type="protein sequence ID" value="OLY85671.1"/>
    <property type="molecule type" value="Genomic_DNA"/>
</dbReference>
<evidence type="ECO:0000313" key="1">
    <source>
        <dbReference type="EMBL" id="OLY85671.1"/>
    </source>
</evidence>
<dbReference type="Proteomes" id="UP000187455">
    <property type="component" value="Unassembled WGS sequence"/>
</dbReference>
<evidence type="ECO:0000313" key="2">
    <source>
        <dbReference type="Proteomes" id="UP000187455"/>
    </source>
</evidence>
<sequence length="825" mass="93312">MFGKNISKLSLPDFNISNKQHKLGSDLDSEYRKARYSIDKPGSVDISTVNRKASSEKVVISSKETANGSNVGCFGLTMFSPRNSSYNAHHSLCYPVANSSDHYSKVNYINKKKSSLKSSKRIRLTEIYGNSYDYSSSDSSENIEPISAQKNATLKTYSSFPQNPYHSKSISTSRLVNSHSFPLKEATLNSSEDVSILQKFRRFKNNVFMKNGFISRLFSRKPSRQILKQTPEILQSSGDRKYESRNDLDAERFYSSNGIHSVYKKGLQEAPSVPTKNDSSSSLCPKDGLTDVHYFNKKPHFNKPGPIPNFSSVSDPNLHSIHPMLINSPCPKNNNQMFHYLDKICTSNVTVIVSLRWDEFMDGIPHSLWPKKNGGIKAYLSPYSQSSSILARISSYMSIGEINLFYIDIFFKNGHRTKVHKAVQISYSNIDNFGVPLNFKEYLMVLELASSYLNSSFRFATKPALMVSGYSNNVFRELFSAIFTLRSFNDKQIINMYFKSPAAYKSLSTSFTFSKYVFSQYQSMFVYSCVLGTNLKSCLSSSFLRTIDSICNSNYIMLKWKDALKDLPNSEYLSINNCLDALFSVYNTLTVIKYDFLNLEGPKTFIPGKFPLKDPVFFGKVPTCDEVFQKIEDAHSFLFDDSSFSIERAELLYLSRQRPVHNSLISDLLYESENTNRKIRSKIELIDENNKKFLSEFGPKNTSSPVIAQSSALQAETPVDFQSSSLDFRIVTEEIPTNHHNHGLQIYLNGHQIRDTETPPSNCSTVLVSSDKNADAQETNLPNSTASSSLAAYIPSQLQRSNSDPSFLQPNFTQAIRPKLPIRQR</sequence>
<dbReference type="AlphaFoldDB" id="A0A1R0H979"/>
<name>A0A1R0H979_9FUNG</name>
<protein>
    <submittedName>
        <fullName evidence="1">Uncharacterized protein</fullName>
    </submittedName>
</protein>
<accession>A0A1R0H979</accession>
<gene>
    <name evidence="1" type="ORF">AYI68_g143</name>
</gene>
<keyword evidence="2" id="KW-1185">Reference proteome</keyword>
<reference evidence="1 2" key="1">
    <citation type="journal article" date="2016" name="Mol. Biol. Evol.">
        <title>Genome-Wide Survey of Gut Fungi (Harpellales) Reveals the First Horizontally Transferred Ubiquitin Gene from a Mosquito Host.</title>
        <authorList>
            <person name="Wang Y."/>
            <person name="White M.M."/>
            <person name="Kvist S."/>
            <person name="Moncalvo J.M."/>
        </authorList>
    </citation>
    <scope>NUCLEOTIDE SEQUENCE [LARGE SCALE GENOMIC DNA]</scope>
    <source>
        <strain evidence="1 2">ALG-7-W6</strain>
    </source>
</reference>